<dbReference type="AlphaFoldDB" id="A0AAN5C1V4"/>
<dbReference type="SUPFAM" id="SSF51197">
    <property type="entry name" value="Clavaminate synthase-like"/>
    <property type="match status" value="1"/>
</dbReference>
<dbReference type="InterPro" id="IPR050411">
    <property type="entry name" value="AlphaKG_dependent_hydroxylases"/>
</dbReference>
<evidence type="ECO:0000256" key="1">
    <source>
        <dbReference type="ARBA" id="ARBA00023002"/>
    </source>
</evidence>
<dbReference type="InterPro" id="IPR003819">
    <property type="entry name" value="TauD/TfdA-like"/>
</dbReference>
<evidence type="ECO:0000313" key="3">
    <source>
        <dbReference type="EMBL" id="GMG34361.1"/>
    </source>
</evidence>
<gene>
    <name evidence="3" type="ORF">Aory04_000972900</name>
</gene>
<dbReference type="Pfam" id="PF02668">
    <property type="entry name" value="TauD"/>
    <property type="match status" value="1"/>
</dbReference>
<dbReference type="PANTHER" id="PTHR10696">
    <property type="entry name" value="GAMMA-BUTYROBETAINE HYDROXYLASE-RELATED"/>
    <property type="match status" value="1"/>
</dbReference>
<sequence>MDQYVDSFPYFPDRTEYEARARSVPQHEIEEAVLPEGFPIYLSSKMAWDRESISSYEDDYILKLDDSQLKEIDDALQHFKGRMRGRQGYQYNVSPVDVVVTHITDMRPPSDPTLSVRVAGYTNEDMPFHTDDGDIVSLFALGEPAEGGESQLASGWRVYNELARTRPDIIQVLASDWPIPRFNCSGTPERLLINFSRRWLAGYGDLKRTRLLSVRQAEALDALHFLAERFHISMKLQKGDMQFFNNWSILHARRGYKDGPQRK</sequence>
<evidence type="ECO:0000259" key="2">
    <source>
        <dbReference type="Pfam" id="PF02668"/>
    </source>
</evidence>
<name>A0AAN5C1V4_ASPOZ</name>
<evidence type="ECO:0000313" key="4">
    <source>
        <dbReference type="Proteomes" id="UP001165205"/>
    </source>
</evidence>
<dbReference type="Proteomes" id="UP001165205">
    <property type="component" value="Unassembled WGS sequence"/>
</dbReference>
<protein>
    <submittedName>
        <fullName evidence="3">Unnamed protein product</fullName>
    </submittedName>
</protein>
<dbReference type="PANTHER" id="PTHR10696:SF54">
    <property type="entry name" value="FAMILY OXIDOREDUCTASE, PUTATIVE (AFU_ORTHOLOGUE AFUA_4G13850)-RELATED"/>
    <property type="match status" value="1"/>
</dbReference>
<proteinExistence type="predicted"/>
<organism evidence="3 4">
    <name type="scientific">Aspergillus oryzae</name>
    <name type="common">Yellow koji mold</name>
    <dbReference type="NCBI Taxonomy" id="5062"/>
    <lineage>
        <taxon>Eukaryota</taxon>
        <taxon>Fungi</taxon>
        <taxon>Dikarya</taxon>
        <taxon>Ascomycota</taxon>
        <taxon>Pezizomycotina</taxon>
        <taxon>Eurotiomycetes</taxon>
        <taxon>Eurotiomycetidae</taxon>
        <taxon>Eurotiales</taxon>
        <taxon>Aspergillaceae</taxon>
        <taxon>Aspergillus</taxon>
        <taxon>Aspergillus subgen. Circumdati</taxon>
    </lineage>
</organism>
<accession>A0AAN5C1V4</accession>
<keyword evidence="1" id="KW-0560">Oxidoreductase</keyword>
<dbReference type="Gene3D" id="3.60.130.10">
    <property type="entry name" value="Clavaminate synthase-like"/>
    <property type="match status" value="1"/>
</dbReference>
<comment type="caution">
    <text evidence="3">The sequence shown here is derived from an EMBL/GenBank/DDBJ whole genome shotgun (WGS) entry which is preliminary data.</text>
</comment>
<dbReference type="InterPro" id="IPR042098">
    <property type="entry name" value="TauD-like_sf"/>
</dbReference>
<dbReference type="EMBL" id="BSYA01000138">
    <property type="protein sequence ID" value="GMG34361.1"/>
    <property type="molecule type" value="Genomic_DNA"/>
</dbReference>
<feature type="domain" description="TauD/TfdA-like" evidence="2">
    <location>
        <begin position="118"/>
        <end position="262"/>
    </location>
</feature>
<dbReference type="GO" id="GO:0016491">
    <property type="term" value="F:oxidoreductase activity"/>
    <property type="evidence" value="ECO:0007669"/>
    <property type="project" value="UniProtKB-KW"/>
</dbReference>
<reference evidence="3" key="1">
    <citation type="submission" date="2023-04" db="EMBL/GenBank/DDBJ databases">
        <title>Aspergillus oryzae NBRC 4228.</title>
        <authorList>
            <person name="Ichikawa N."/>
            <person name="Sato H."/>
            <person name="Tonouchi N."/>
        </authorList>
    </citation>
    <scope>NUCLEOTIDE SEQUENCE</scope>
    <source>
        <strain evidence="3">NBRC 4228</strain>
    </source>
</reference>